<evidence type="ECO:0000259" key="1">
    <source>
        <dbReference type="PROSITE" id="PS50943"/>
    </source>
</evidence>
<dbReference type="InterPro" id="IPR001387">
    <property type="entry name" value="Cro/C1-type_HTH"/>
</dbReference>
<reference evidence="3" key="1">
    <citation type="journal article" date="2019" name="Int. J. Syst. Evol. Microbiol.">
        <title>The Global Catalogue of Microorganisms (GCM) 10K type strain sequencing project: providing services to taxonomists for standard genome sequencing and annotation.</title>
        <authorList>
            <consortium name="The Broad Institute Genomics Platform"/>
            <consortium name="The Broad Institute Genome Sequencing Center for Infectious Disease"/>
            <person name="Wu L."/>
            <person name="Ma J."/>
        </authorList>
    </citation>
    <scope>NUCLEOTIDE SEQUENCE [LARGE SCALE GENOMIC DNA]</scope>
    <source>
        <strain evidence="3">CCUG 61948</strain>
    </source>
</reference>
<accession>A0ABW3B3G2</accession>
<dbReference type="RefSeq" id="WP_379934324.1">
    <property type="nucleotide sequence ID" value="NZ_JBHTHY010000006.1"/>
</dbReference>
<dbReference type="InterPro" id="IPR010982">
    <property type="entry name" value="Lambda_DNA-bd_dom_sf"/>
</dbReference>
<protein>
    <submittedName>
        <fullName evidence="2">Helix-turn-helix transcriptional regulator</fullName>
    </submittedName>
</protein>
<evidence type="ECO:0000313" key="3">
    <source>
        <dbReference type="Proteomes" id="UP001597012"/>
    </source>
</evidence>
<comment type="caution">
    <text evidence="2">The sequence shown here is derived from an EMBL/GenBank/DDBJ whole genome shotgun (WGS) entry which is preliminary data.</text>
</comment>
<gene>
    <name evidence="2" type="ORF">ACFQZJ_10220</name>
</gene>
<dbReference type="Proteomes" id="UP001597012">
    <property type="component" value="Unassembled WGS sequence"/>
</dbReference>
<evidence type="ECO:0000313" key="2">
    <source>
        <dbReference type="EMBL" id="MFD0797837.1"/>
    </source>
</evidence>
<dbReference type="SUPFAM" id="SSF47413">
    <property type="entry name" value="lambda repressor-like DNA-binding domains"/>
    <property type="match status" value="1"/>
</dbReference>
<dbReference type="PROSITE" id="PS50943">
    <property type="entry name" value="HTH_CROC1"/>
    <property type="match status" value="1"/>
</dbReference>
<dbReference type="Pfam" id="PF01381">
    <property type="entry name" value="HTH_3"/>
    <property type="match status" value="1"/>
</dbReference>
<keyword evidence="3" id="KW-1185">Reference proteome</keyword>
<dbReference type="EMBL" id="JBHTHY010000006">
    <property type="protein sequence ID" value="MFD0797837.1"/>
    <property type="molecule type" value="Genomic_DNA"/>
</dbReference>
<dbReference type="Gene3D" id="1.10.260.40">
    <property type="entry name" value="lambda repressor-like DNA-binding domains"/>
    <property type="match status" value="1"/>
</dbReference>
<organism evidence="2 3">
    <name type="scientific">Maribacter chungangensis</name>
    <dbReference type="NCBI Taxonomy" id="1069117"/>
    <lineage>
        <taxon>Bacteria</taxon>
        <taxon>Pseudomonadati</taxon>
        <taxon>Bacteroidota</taxon>
        <taxon>Flavobacteriia</taxon>
        <taxon>Flavobacteriales</taxon>
        <taxon>Flavobacteriaceae</taxon>
        <taxon>Maribacter</taxon>
    </lineage>
</organism>
<dbReference type="CDD" id="cd00093">
    <property type="entry name" value="HTH_XRE"/>
    <property type="match status" value="1"/>
</dbReference>
<proteinExistence type="predicted"/>
<dbReference type="SMART" id="SM00530">
    <property type="entry name" value="HTH_XRE"/>
    <property type="match status" value="1"/>
</dbReference>
<feature type="domain" description="HTH cro/C1-type" evidence="1">
    <location>
        <begin position="19"/>
        <end position="65"/>
    </location>
</feature>
<sequence length="120" mass="13855">MDTENINLRIAQIVSHYELSASAFADSINVQRSSISHLIRGRNKPSLEFVSKLVRTYPEVDLYWLLYGEGEFPKIDLKEKRPNHIAGPTTKMLKPDPEKEIEKVLLFYRDGTFSAYKPEL</sequence>
<name>A0ABW3B3G2_9FLAO</name>